<evidence type="ECO:0000313" key="2">
    <source>
        <dbReference type="EMBL" id="KAB0663780.1"/>
    </source>
</evidence>
<dbReference type="RefSeq" id="WP_151129475.1">
    <property type="nucleotide sequence ID" value="NZ_VZQZ01000011.1"/>
</dbReference>
<keyword evidence="1" id="KW-0732">Signal</keyword>
<keyword evidence="3" id="KW-1185">Reference proteome</keyword>
<comment type="caution">
    <text evidence="2">The sequence shown here is derived from an EMBL/GenBank/DDBJ whole genome shotgun (WGS) entry which is preliminary data.</text>
</comment>
<gene>
    <name evidence="2" type="ORF">F6V25_15210</name>
</gene>
<accession>A0A7J4ZMB4</accession>
<reference evidence="2 3" key="1">
    <citation type="submission" date="2019-09" db="EMBL/GenBank/DDBJ databases">
        <title>Geobacter sp. Red96, a novel strain isolated from paddy soil.</title>
        <authorList>
            <person name="Xu Z."/>
            <person name="Masuda Y."/>
            <person name="Itoh H."/>
            <person name="Senoo K."/>
        </authorList>
    </citation>
    <scope>NUCLEOTIDE SEQUENCE [LARGE SCALE GENOMIC DNA]</scope>
    <source>
        <strain evidence="2 3">Red96</strain>
    </source>
</reference>
<dbReference type="AlphaFoldDB" id="A0A7J4ZMB4"/>
<evidence type="ECO:0000256" key="1">
    <source>
        <dbReference type="SAM" id="SignalP"/>
    </source>
</evidence>
<name>A0A7J4ZMB4_9BACT</name>
<feature type="chain" id="PRO_5029840506" evidence="1">
    <location>
        <begin position="22"/>
        <end position="72"/>
    </location>
</feature>
<organism evidence="2 3">
    <name type="scientific">Oryzomonas japonica</name>
    <dbReference type="NCBI Taxonomy" id="2603858"/>
    <lineage>
        <taxon>Bacteria</taxon>
        <taxon>Pseudomonadati</taxon>
        <taxon>Thermodesulfobacteriota</taxon>
        <taxon>Desulfuromonadia</taxon>
        <taxon>Geobacterales</taxon>
        <taxon>Geobacteraceae</taxon>
        <taxon>Oryzomonas</taxon>
    </lineage>
</organism>
<proteinExistence type="predicted"/>
<dbReference type="Proteomes" id="UP000420562">
    <property type="component" value="Unassembled WGS sequence"/>
</dbReference>
<protein>
    <submittedName>
        <fullName evidence="2">Uncharacterized protein</fullName>
    </submittedName>
</protein>
<feature type="signal peptide" evidence="1">
    <location>
        <begin position="1"/>
        <end position="21"/>
    </location>
</feature>
<evidence type="ECO:0000313" key="3">
    <source>
        <dbReference type="Proteomes" id="UP000420562"/>
    </source>
</evidence>
<dbReference type="EMBL" id="VZQZ01000011">
    <property type="protein sequence ID" value="KAB0663780.1"/>
    <property type="molecule type" value="Genomic_DNA"/>
</dbReference>
<sequence>MKKMILVVMAVGLLGAMPVLAADNGDTTMNSEEGLRQCALQAESENRLRMPTSTLTVIYGSYAKYGGYRCRL</sequence>